<evidence type="ECO:0000256" key="2">
    <source>
        <dbReference type="SAM" id="SignalP"/>
    </source>
</evidence>
<feature type="region of interest" description="Disordered" evidence="1">
    <location>
        <begin position="398"/>
        <end position="421"/>
    </location>
</feature>
<evidence type="ECO:0000256" key="1">
    <source>
        <dbReference type="SAM" id="MobiDB-lite"/>
    </source>
</evidence>
<dbReference type="Proteomes" id="UP001163105">
    <property type="component" value="Unassembled WGS sequence"/>
</dbReference>
<feature type="region of interest" description="Disordered" evidence="1">
    <location>
        <begin position="328"/>
        <end position="352"/>
    </location>
</feature>
<evidence type="ECO:0000313" key="4">
    <source>
        <dbReference type="Proteomes" id="UP001163105"/>
    </source>
</evidence>
<keyword evidence="4" id="KW-1185">Reference proteome</keyword>
<dbReference type="AlphaFoldDB" id="A0AB34G4E4"/>
<accession>A0AB34G4E4</accession>
<proteinExistence type="predicted"/>
<dbReference type="EMBL" id="JAQHRD010000001">
    <property type="protein sequence ID" value="KAJ6445686.1"/>
    <property type="molecule type" value="Genomic_DNA"/>
</dbReference>
<protein>
    <submittedName>
        <fullName evidence="3">GTP1/OBG domain-containing protein</fullName>
    </submittedName>
</protein>
<feature type="region of interest" description="Disordered" evidence="1">
    <location>
        <begin position="449"/>
        <end position="621"/>
    </location>
</feature>
<gene>
    <name evidence="3" type="ORF">O9K51_00449</name>
</gene>
<organism evidence="3 4">
    <name type="scientific">Purpureocillium lavendulum</name>
    <dbReference type="NCBI Taxonomy" id="1247861"/>
    <lineage>
        <taxon>Eukaryota</taxon>
        <taxon>Fungi</taxon>
        <taxon>Dikarya</taxon>
        <taxon>Ascomycota</taxon>
        <taxon>Pezizomycotina</taxon>
        <taxon>Sordariomycetes</taxon>
        <taxon>Hypocreomycetidae</taxon>
        <taxon>Hypocreales</taxon>
        <taxon>Ophiocordycipitaceae</taxon>
        <taxon>Purpureocillium</taxon>
    </lineage>
</organism>
<feature type="compositionally biased region" description="Gly residues" evidence="1">
    <location>
        <begin position="339"/>
        <end position="348"/>
    </location>
</feature>
<feature type="signal peptide" evidence="2">
    <location>
        <begin position="1"/>
        <end position="19"/>
    </location>
</feature>
<feature type="region of interest" description="Disordered" evidence="1">
    <location>
        <begin position="287"/>
        <end position="312"/>
    </location>
</feature>
<name>A0AB34G4E4_9HYPO</name>
<keyword evidence="2" id="KW-0732">Signal</keyword>
<sequence length="621" mass="63110">MKSGVVALLVACLAGSGLSAPTLIQRDLAALQEWAKQNEGSALTARASRDGIDILTNMLTNILHGHAENSRSKRQDSALLDEVLSSQEEEDGRVPGGLTDTIDTLTGGEGEGPARHLTDTVDGLVANQEEENGGSLDDLTGPIGGLTGAIPGGPIRNTVNDALSNMVKRDMSPNTGMDEEMLQRRVVGTVLSVAQNLAKGMGILNGLGAGKRDVASAGMQADKRQLSGITNELGLSGNSPAGPPPVALSGPSHGINGVAGAGSNPSSTTAGFPGRFPDDMGSIPKDATSALEGFPPERHKPKKKESPLRAGLLHGSVLPGVLAVKRGSELEDMSKRGKPPGGLEGIKGGAPDLGLSDDLSGAITGGQGKDAKAFPGAIRPIADLLGLGKKAPEADFDSLGGMEGLTDAERPDGLDSSPSNMVRRGIPGDVAGLEAATSDLKKLPGIPDGLFGPSSHSNSAHKGNGFASPANTPSDLMARRVSSGTPGGVSGLDATDLKKLPGIPDGLFGSSSHKGDDEDDIFGTSSGSRSNFMARRRASGAPGGVEGLDAATGDLRDLPGIPEGLFGPDKHSSDADGEEESEDTHGSKNSASPKAKGGLGRVSGNMATPWRVMKKPSEVDE</sequence>
<reference evidence="3" key="1">
    <citation type="submission" date="2023-01" db="EMBL/GenBank/DDBJ databases">
        <title>The growth and conidiation of Purpureocillium lavendulum are regulated by nitrogen source and histone H3K14 acetylation.</title>
        <authorList>
            <person name="Tang P."/>
            <person name="Han J."/>
            <person name="Zhang C."/>
            <person name="Tang P."/>
            <person name="Qi F."/>
            <person name="Zhang K."/>
            <person name="Liang L."/>
        </authorList>
    </citation>
    <scope>NUCLEOTIDE SEQUENCE</scope>
    <source>
        <strain evidence="3">YMF1.00683</strain>
    </source>
</reference>
<feature type="chain" id="PRO_5044235406" evidence="2">
    <location>
        <begin position="20"/>
        <end position="621"/>
    </location>
</feature>
<comment type="caution">
    <text evidence="3">The sequence shown here is derived from an EMBL/GenBank/DDBJ whole genome shotgun (WGS) entry which is preliminary data.</text>
</comment>
<evidence type="ECO:0000313" key="3">
    <source>
        <dbReference type="EMBL" id="KAJ6445686.1"/>
    </source>
</evidence>